<dbReference type="Pfam" id="PF07727">
    <property type="entry name" value="RVT_2"/>
    <property type="match status" value="1"/>
</dbReference>
<dbReference type="AlphaFoldDB" id="A0A2P4XMY1"/>
<dbReference type="Proteomes" id="UP000237271">
    <property type="component" value="Unassembled WGS sequence"/>
</dbReference>
<gene>
    <name evidence="2" type="ORF">PHPALM_17147</name>
</gene>
<evidence type="ECO:0000259" key="1">
    <source>
        <dbReference type="Pfam" id="PF07727"/>
    </source>
</evidence>
<dbReference type="InterPro" id="IPR013103">
    <property type="entry name" value="RVT_2"/>
</dbReference>
<dbReference type="OrthoDB" id="107791at2759"/>
<dbReference type="EMBL" id="NCKW01009504">
    <property type="protein sequence ID" value="POM66920.1"/>
    <property type="molecule type" value="Genomic_DNA"/>
</dbReference>
<comment type="caution">
    <text evidence="2">The sequence shown here is derived from an EMBL/GenBank/DDBJ whole genome shotgun (WGS) entry which is preliminary data.</text>
</comment>
<accession>A0A2P4XMY1</accession>
<feature type="domain" description="Reverse transcriptase Ty1/copia-type" evidence="1">
    <location>
        <begin position="3"/>
        <end position="70"/>
    </location>
</feature>
<name>A0A2P4XMY1_9STRA</name>
<organism evidence="2 3">
    <name type="scientific">Phytophthora palmivora</name>
    <dbReference type="NCBI Taxonomy" id="4796"/>
    <lineage>
        <taxon>Eukaryota</taxon>
        <taxon>Sar</taxon>
        <taxon>Stramenopiles</taxon>
        <taxon>Oomycota</taxon>
        <taxon>Peronosporomycetes</taxon>
        <taxon>Peronosporales</taxon>
        <taxon>Peronosporaceae</taxon>
        <taxon>Phytophthora</taxon>
    </lineage>
</organism>
<protein>
    <submittedName>
        <fullName evidence="2">Integrase catalytic core protein</fullName>
    </submittedName>
</protein>
<evidence type="ECO:0000313" key="3">
    <source>
        <dbReference type="Proteomes" id="UP000237271"/>
    </source>
</evidence>
<reference evidence="2 3" key="1">
    <citation type="journal article" date="2017" name="Genome Biol. Evol.">
        <title>Phytophthora megakarya and P. palmivora, closely related causal agents of cacao black pod rot, underwent increases in genome sizes and gene numbers by different mechanisms.</title>
        <authorList>
            <person name="Ali S.S."/>
            <person name="Shao J."/>
            <person name="Lary D.J."/>
            <person name="Kronmiller B."/>
            <person name="Shen D."/>
            <person name="Strem M.D."/>
            <person name="Amoako-Attah I."/>
            <person name="Akrofi A.Y."/>
            <person name="Begoude B.A."/>
            <person name="Ten Hoopen G.M."/>
            <person name="Coulibaly K."/>
            <person name="Kebe B.I."/>
            <person name="Melnick R.L."/>
            <person name="Guiltinan M.J."/>
            <person name="Tyler B.M."/>
            <person name="Meinhardt L.W."/>
            <person name="Bailey B.A."/>
        </authorList>
    </citation>
    <scope>NUCLEOTIDE SEQUENCE [LARGE SCALE GENOMIC DNA]</scope>
    <source>
        <strain evidence="3">sbr112.9</strain>
    </source>
</reference>
<sequence length="174" mass="20025">MIGFKKCTFDAEVYWKVGDYNKINLIVYVDDIVIAADPRDIVKVVDALSRKFRLKDLGRVKHILGIEINFKPENCCRTLATFGLAAAKPVRSPQFHNERTLPIEKDIKLINDAAVPFREMAGSLQYLVHCIRRDLANAVRTLGRYGSAYTNENFRQAQRVMRYLDGTKHFELVY</sequence>
<evidence type="ECO:0000313" key="2">
    <source>
        <dbReference type="EMBL" id="POM66920.1"/>
    </source>
</evidence>
<proteinExistence type="predicted"/>
<keyword evidence="3" id="KW-1185">Reference proteome</keyword>